<name>A0A128A2H8_9ARCH</name>
<accession>A0A128A2H8</accession>
<dbReference type="Pfam" id="PF04126">
    <property type="entry name" value="Cyclophil_like"/>
    <property type="match status" value="1"/>
</dbReference>
<dbReference type="SUPFAM" id="SSF50891">
    <property type="entry name" value="Cyclophilin-like"/>
    <property type="match status" value="1"/>
</dbReference>
<dbReference type="Gene3D" id="2.40.100.20">
    <property type="match status" value="1"/>
</dbReference>
<gene>
    <name evidence="2" type="ORF">NDEV_0791</name>
</gene>
<dbReference type="InterPro" id="IPR025658">
    <property type="entry name" value="Cyclophilin_TM1367"/>
</dbReference>
<dbReference type="AlphaFoldDB" id="A0A128A2H8"/>
<evidence type="ECO:0000313" key="2">
    <source>
        <dbReference type="EMBL" id="CUR51556.1"/>
    </source>
</evidence>
<dbReference type="InterPro" id="IPR029000">
    <property type="entry name" value="Cyclophilin-like_dom_sf"/>
</dbReference>
<reference evidence="3" key="1">
    <citation type="submission" date="2015-10" db="EMBL/GenBank/DDBJ databases">
        <authorList>
            <person name="Lehtovirta-Morley L.E."/>
            <person name="Vieille C."/>
        </authorList>
    </citation>
    <scope>NUCLEOTIDE SEQUENCE [LARGE SCALE GENOMIC DNA]</scope>
</reference>
<protein>
    <recommendedName>
        <fullName evidence="1">Cyclophilin TM1367-like domain-containing protein</fullName>
    </recommendedName>
</protein>
<evidence type="ECO:0000259" key="1">
    <source>
        <dbReference type="Pfam" id="PF04126"/>
    </source>
</evidence>
<proteinExistence type="predicted"/>
<dbReference type="Proteomes" id="UP000196239">
    <property type="component" value="Chromosome 1"/>
</dbReference>
<keyword evidence="3" id="KW-1185">Reference proteome</keyword>
<dbReference type="EMBL" id="LN890280">
    <property type="protein sequence ID" value="CUR51556.1"/>
    <property type="molecule type" value="Genomic_DNA"/>
</dbReference>
<sequence>MSAGSVSKLDLVLSLKGKAVLNLELKRHLAPKTVGGVIRSIPVEGNAHMMGTSVAYVDTTIKTGGEKLRTQFKKGDVGFLAANGSICFFIDDVPVIKPMTLIGKIASNVEELRNVKPGDIFSITQAGT</sequence>
<evidence type="ECO:0000313" key="3">
    <source>
        <dbReference type="Proteomes" id="UP000196239"/>
    </source>
</evidence>
<organism evidence="2 3">
    <name type="scientific">Nitrosotalea devaniterrae</name>
    <dbReference type="NCBI Taxonomy" id="1078905"/>
    <lineage>
        <taxon>Archaea</taxon>
        <taxon>Nitrososphaerota</taxon>
        <taxon>Nitrososphaeria</taxon>
        <taxon>Nitrosotaleales</taxon>
        <taxon>Nitrosotaleaceae</taxon>
        <taxon>Nitrosotalea</taxon>
    </lineage>
</organism>
<feature type="domain" description="Cyclophilin TM1367-like" evidence="1">
    <location>
        <begin position="18"/>
        <end position="119"/>
    </location>
</feature>
<dbReference type="KEGG" id="ndv:NDEV_0791"/>